<dbReference type="FunFam" id="3.40.640.10:FF:000074">
    <property type="entry name" value="Aromatic amino acid aminotransferase"/>
    <property type="match status" value="1"/>
</dbReference>
<protein>
    <recommendedName>
        <fullName evidence="9">aromatic-amino-acid transaminase</fullName>
        <ecNumber evidence="9">2.6.1.57</ecNumber>
    </recommendedName>
</protein>
<evidence type="ECO:0000256" key="1">
    <source>
        <dbReference type="ARBA" id="ARBA00001933"/>
    </source>
</evidence>
<dbReference type="OrthoDB" id="691673at2759"/>
<keyword evidence="13" id="KW-1185">Reference proteome</keyword>
<dbReference type="EC" id="2.6.1.57" evidence="9"/>
<keyword evidence="4" id="KW-0963">Cytoplasm</keyword>
<dbReference type="Proteomes" id="UP000073492">
    <property type="component" value="Unassembled WGS sequence"/>
</dbReference>
<organism evidence="12 13">
    <name type="scientific">Pseudocercospora musae</name>
    <dbReference type="NCBI Taxonomy" id="113226"/>
    <lineage>
        <taxon>Eukaryota</taxon>
        <taxon>Fungi</taxon>
        <taxon>Dikarya</taxon>
        <taxon>Ascomycota</taxon>
        <taxon>Pezizomycotina</taxon>
        <taxon>Dothideomycetes</taxon>
        <taxon>Dothideomycetidae</taxon>
        <taxon>Mycosphaerellales</taxon>
        <taxon>Mycosphaerellaceae</taxon>
        <taxon>Pseudocercospora</taxon>
    </lineage>
</organism>
<evidence type="ECO:0000256" key="10">
    <source>
        <dbReference type="SAM" id="MobiDB-lite"/>
    </source>
</evidence>
<dbReference type="AlphaFoldDB" id="A0A139ILN6"/>
<accession>A0A139ILN6</accession>
<dbReference type="SUPFAM" id="SSF53383">
    <property type="entry name" value="PLP-dependent transferases"/>
    <property type="match status" value="1"/>
</dbReference>
<evidence type="ECO:0000256" key="7">
    <source>
        <dbReference type="ARBA" id="ARBA00022898"/>
    </source>
</evidence>
<evidence type="ECO:0000256" key="2">
    <source>
        <dbReference type="ARBA" id="ARBA00004496"/>
    </source>
</evidence>
<keyword evidence="7" id="KW-0663">Pyridoxal phosphate</keyword>
<evidence type="ECO:0000313" key="12">
    <source>
        <dbReference type="EMBL" id="KXT15452.1"/>
    </source>
</evidence>
<dbReference type="PANTHER" id="PTHR42790">
    <property type="entry name" value="AMINOTRANSFERASE"/>
    <property type="match status" value="1"/>
</dbReference>
<evidence type="ECO:0000256" key="4">
    <source>
        <dbReference type="ARBA" id="ARBA00022490"/>
    </source>
</evidence>
<feature type="domain" description="Aminotransferase class I/classII large" evidence="11">
    <location>
        <begin position="296"/>
        <end position="601"/>
    </location>
</feature>
<feature type="region of interest" description="Disordered" evidence="10">
    <location>
        <begin position="102"/>
        <end position="136"/>
    </location>
</feature>
<sequence length="713" mass="79083">MYRFRLRQTPSATCPFVSDLSDHNLHLFCIPLPPSPPPPASRLPHLPSPKTWGSRAKTRAAIKVIGRHRAVNPPTFLLETVPTHPATAFVLCLCIAANHHPHETDRAPAQPKQSMRSVDIDTNGGRSGAHTSAMAPAATTHVDVPVSDIPDRLTIQGVAKRRAASGKLIAGVAAPADLELFKKLAWDDELTRSLKGRTCHKHKPVAKRWDHRLSLETVSRGGSSLKNAAQYLKTPGIISLGGGLPSPEYFPFHEIDVRAPRPARLGLDEDGIATSDVLSMGMHDMAKGTSAFDLATALNYGQGHGSAQLLRWIVEHTEVVHDPPYADWSCTMTVGSTAAWDMTLRMLCKPGDYILTEEYSFPAAIETAAPMGVRCAAVKMDSQGMLPSSLDDVLTNWDACQRRGPKPFLIYTVPTGQNPTGATQSLARRKEIYRVARKHDLFLFEDEPYYFLQMQPYTGPNAPEVPPPATYEEFLNSIVPSFLALDTDGRVMRADSFSKVLSPGSRCGWITASEQICNRFRTHADVCTQGPSGFSQIILFKLLDETWGHTGYLDWLMHIRMSYTKRRNVMMEACERYLPKDIVSWVPPTAGMFHWLQVDYKRHPGYGMKSIDEIEEDIFQANVAHGTLLMKGSWFMAEKNGKRRVVAVCEALSAMANRIDSNTMFFRATYAAAQFDKIDEAIKRFGNAIREEFAVKPHCNGYHANGNGYTNGH</sequence>
<dbReference type="EMBL" id="LFZO01000058">
    <property type="protein sequence ID" value="KXT15452.1"/>
    <property type="molecule type" value="Genomic_DNA"/>
</dbReference>
<comment type="similarity">
    <text evidence="3">Belongs to the class-I pyridoxal-phosphate-dependent aminotransferase family.</text>
</comment>
<dbReference type="GO" id="GO:0006571">
    <property type="term" value="P:tyrosine biosynthetic process"/>
    <property type="evidence" value="ECO:0007669"/>
    <property type="project" value="TreeGrafter"/>
</dbReference>
<comment type="subcellular location">
    <subcellularLocation>
        <location evidence="2">Cytoplasm</location>
    </subcellularLocation>
</comment>
<keyword evidence="6" id="KW-0808">Transferase</keyword>
<evidence type="ECO:0000256" key="6">
    <source>
        <dbReference type="ARBA" id="ARBA00022679"/>
    </source>
</evidence>
<dbReference type="GO" id="GO:0009074">
    <property type="term" value="P:aromatic amino acid family catabolic process"/>
    <property type="evidence" value="ECO:0007669"/>
    <property type="project" value="TreeGrafter"/>
</dbReference>
<gene>
    <name evidence="12" type="ORF">AC579_10605</name>
</gene>
<comment type="cofactor">
    <cofactor evidence="1">
        <name>pyridoxal 5'-phosphate</name>
        <dbReference type="ChEBI" id="CHEBI:597326"/>
    </cofactor>
</comment>
<evidence type="ECO:0000256" key="8">
    <source>
        <dbReference type="ARBA" id="ARBA00051993"/>
    </source>
</evidence>
<evidence type="ECO:0000313" key="13">
    <source>
        <dbReference type="Proteomes" id="UP000073492"/>
    </source>
</evidence>
<dbReference type="GO" id="GO:0008793">
    <property type="term" value="F:aromatic-amino-acid transaminase activity"/>
    <property type="evidence" value="ECO:0007669"/>
    <property type="project" value="TreeGrafter"/>
</dbReference>
<dbReference type="GO" id="GO:0019878">
    <property type="term" value="P:lysine biosynthetic process via aminoadipic acid"/>
    <property type="evidence" value="ECO:0007669"/>
    <property type="project" value="TreeGrafter"/>
</dbReference>
<evidence type="ECO:0000256" key="3">
    <source>
        <dbReference type="ARBA" id="ARBA00007441"/>
    </source>
</evidence>
<dbReference type="GO" id="GO:0047536">
    <property type="term" value="F:2-aminoadipate transaminase activity"/>
    <property type="evidence" value="ECO:0007669"/>
    <property type="project" value="TreeGrafter"/>
</dbReference>
<comment type="caution">
    <text evidence="12">The sequence shown here is derived from an EMBL/GenBank/DDBJ whole genome shotgun (WGS) entry which is preliminary data.</text>
</comment>
<reference evidence="12 13" key="1">
    <citation type="submission" date="2015-07" db="EMBL/GenBank/DDBJ databases">
        <title>Comparative genomics of the Sigatoka disease complex on banana suggests a link between parallel evolutionary changes in Pseudocercospora fijiensis and Pseudocercospora eumusae and increased virulence on the banana host.</title>
        <authorList>
            <person name="Chang T.-C."/>
            <person name="Salvucci A."/>
            <person name="Crous P.W."/>
            <person name="Stergiopoulos I."/>
        </authorList>
    </citation>
    <scope>NUCLEOTIDE SEQUENCE [LARGE SCALE GENOMIC DNA]</scope>
    <source>
        <strain evidence="12 13">CBS 116634</strain>
    </source>
</reference>
<dbReference type="InterPro" id="IPR004839">
    <property type="entry name" value="Aminotransferase_I/II_large"/>
</dbReference>
<proteinExistence type="inferred from homology"/>
<dbReference type="InterPro" id="IPR015424">
    <property type="entry name" value="PyrdxlP-dep_Trfase"/>
</dbReference>
<dbReference type="InterPro" id="IPR050859">
    <property type="entry name" value="Class-I_PLP-dep_aminotransf"/>
</dbReference>
<dbReference type="InterPro" id="IPR015421">
    <property type="entry name" value="PyrdxlP-dep_Trfase_major"/>
</dbReference>
<dbReference type="GO" id="GO:0005737">
    <property type="term" value="C:cytoplasm"/>
    <property type="evidence" value="ECO:0007669"/>
    <property type="project" value="UniProtKB-SubCell"/>
</dbReference>
<evidence type="ECO:0000256" key="9">
    <source>
        <dbReference type="ARBA" id="ARBA00067014"/>
    </source>
</evidence>
<name>A0A139ILN6_9PEZI</name>
<keyword evidence="5" id="KW-0032">Aminotransferase</keyword>
<comment type="catalytic activity">
    <reaction evidence="8">
        <text>an aromatic L-alpha-amino acid + 2-oxoglutarate = an aromatic oxo-acid + L-glutamate</text>
        <dbReference type="Rhea" id="RHEA:17533"/>
        <dbReference type="ChEBI" id="CHEBI:16810"/>
        <dbReference type="ChEBI" id="CHEBI:29985"/>
        <dbReference type="ChEBI" id="CHEBI:73309"/>
        <dbReference type="ChEBI" id="CHEBI:84824"/>
        <dbReference type="EC" id="2.6.1.57"/>
    </reaction>
</comment>
<evidence type="ECO:0000256" key="5">
    <source>
        <dbReference type="ARBA" id="ARBA00022576"/>
    </source>
</evidence>
<dbReference type="Pfam" id="PF00155">
    <property type="entry name" value="Aminotran_1_2"/>
    <property type="match status" value="1"/>
</dbReference>
<dbReference type="PANTHER" id="PTHR42790:SF21">
    <property type="entry name" value="AROMATIC_AMINOADIPATE AMINOTRANSFERASE 1"/>
    <property type="match status" value="1"/>
</dbReference>
<dbReference type="GO" id="GO:0030170">
    <property type="term" value="F:pyridoxal phosphate binding"/>
    <property type="evidence" value="ECO:0007669"/>
    <property type="project" value="InterPro"/>
</dbReference>
<evidence type="ECO:0000259" key="11">
    <source>
        <dbReference type="Pfam" id="PF00155"/>
    </source>
</evidence>
<dbReference type="Gene3D" id="3.40.640.10">
    <property type="entry name" value="Type I PLP-dependent aspartate aminotransferase-like (Major domain)"/>
    <property type="match status" value="1"/>
</dbReference>
<dbReference type="CDD" id="cd00609">
    <property type="entry name" value="AAT_like"/>
    <property type="match status" value="1"/>
</dbReference>